<evidence type="ECO:0000313" key="15">
    <source>
        <dbReference type="EMBL" id="WGH92153.1"/>
    </source>
</evidence>
<protein>
    <submittedName>
        <fullName evidence="15">Zinc finger domain-containing protein</fullName>
    </submittedName>
</protein>
<proteinExistence type="inferred from homology"/>
<evidence type="ECO:0000313" key="16">
    <source>
        <dbReference type="Proteomes" id="UP001224674"/>
    </source>
</evidence>
<dbReference type="Pfam" id="PF06827">
    <property type="entry name" value="zf-FPG_IleRS"/>
    <property type="match status" value="1"/>
</dbReference>
<dbReference type="PANTHER" id="PTHR42697:SF1">
    <property type="entry name" value="ENDONUCLEASE 8"/>
    <property type="match status" value="1"/>
</dbReference>
<dbReference type="Proteomes" id="UP001224674">
    <property type="component" value="Chromosome"/>
</dbReference>
<dbReference type="GO" id="GO:0003906">
    <property type="term" value="F:DNA-(apurinic or apyrimidinic site) endonuclease activity"/>
    <property type="evidence" value="ECO:0007669"/>
    <property type="project" value="InterPro"/>
</dbReference>
<dbReference type="InterPro" id="IPR010663">
    <property type="entry name" value="Znf_FPG/IleRS"/>
</dbReference>
<evidence type="ECO:0000256" key="5">
    <source>
        <dbReference type="ARBA" id="ARBA00022771"/>
    </source>
</evidence>
<evidence type="ECO:0000256" key="13">
    <source>
        <dbReference type="PROSITE-ProRule" id="PRU00391"/>
    </source>
</evidence>
<dbReference type="GO" id="GO:0000703">
    <property type="term" value="F:oxidized pyrimidine nucleobase lesion DNA N-glycosylase activity"/>
    <property type="evidence" value="ECO:0007669"/>
    <property type="project" value="TreeGrafter"/>
</dbReference>
<evidence type="ECO:0000256" key="1">
    <source>
        <dbReference type="ARBA" id="ARBA00001947"/>
    </source>
</evidence>
<keyword evidence="12" id="KW-0326">Glycosidase</keyword>
<evidence type="ECO:0000256" key="3">
    <source>
        <dbReference type="ARBA" id="ARBA00022723"/>
    </source>
</evidence>
<dbReference type="EMBL" id="CP122566">
    <property type="protein sequence ID" value="WGH92153.1"/>
    <property type="molecule type" value="Genomic_DNA"/>
</dbReference>
<organism evidence="15 16">
    <name type="scientific">Auritidibacter ignavus</name>
    <dbReference type="NCBI Taxonomy" id="678932"/>
    <lineage>
        <taxon>Bacteria</taxon>
        <taxon>Bacillati</taxon>
        <taxon>Actinomycetota</taxon>
        <taxon>Actinomycetes</taxon>
        <taxon>Micrococcales</taxon>
        <taxon>Micrococcaceae</taxon>
        <taxon>Auritidibacter</taxon>
    </lineage>
</organism>
<sequence length="164" mass="17598">MPEGDTLFHLAGRLDPLLRGQIITDSDVRTPRYATAELTGSRITGVRSVGIALLDQSILAGIGNIYRCEVLFVARLAPHTPAGDRDPVLLGAVVDLARALMLANSGAGPEHASTRTGASARTRGRGRFWVYARTGAPCPRCGAVIQHDRLAGRDLYWCPACQHQ</sequence>
<dbReference type="InterPro" id="IPR010979">
    <property type="entry name" value="Ribosomal_uS13-like_H2TH"/>
</dbReference>
<keyword evidence="3" id="KW-0479">Metal-binding</keyword>
<evidence type="ECO:0000259" key="14">
    <source>
        <dbReference type="PROSITE" id="PS51066"/>
    </source>
</evidence>
<dbReference type="GO" id="GO:0006284">
    <property type="term" value="P:base-excision repair"/>
    <property type="evidence" value="ECO:0007669"/>
    <property type="project" value="InterPro"/>
</dbReference>
<evidence type="ECO:0000256" key="9">
    <source>
        <dbReference type="ARBA" id="ARBA00023204"/>
    </source>
</evidence>
<dbReference type="RefSeq" id="WP_110101218.1">
    <property type="nucleotide sequence ID" value="NZ_CP122561.1"/>
</dbReference>
<keyword evidence="6" id="KW-0378">Hydrolase</keyword>
<dbReference type="PROSITE" id="PS51066">
    <property type="entry name" value="ZF_FPG_2"/>
    <property type="match status" value="1"/>
</dbReference>
<evidence type="ECO:0000256" key="10">
    <source>
        <dbReference type="ARBA" id="ARBA00023239"/>
    </source>
</evidence>
<comment type="similarity">
    <text evidence="2">Belongs to the FPG family.</text>
</comment>
<evidence type="ECO:0000256" key="8">
    <source>
        <dbReference type="ARBA" id="ARBA00023125"/>
    </source>
</evidence>
<dbReference type="SUPFAM" id="SSF46946">
    <property type="entry name" value="S13-like H2TH domain"/>
    <property type="match status" value="1"/>
</dbReference>
<evidence type="ECO:0000256" key="7">
    <source>
        <dbReference type="ARBA" id="ARBA00022833"/>
    </source>
</evidence>
<feature type="domain" description="FPG-type" evidence="14">
    <location>
        <begin position="129"/>
        <end position="163"/>
    </location>
</feature>
<keyword evidence="16" id="KW-1185">Reference proteome</keyword>
<dbReference type="GO" id="GO:0003684">
    <property type="term" value="F:damaged DNA binding"/>
    <property type="evidence" value="ECO:0007669"/>
    <property type="project" value="InterPro"/>
</dbReference>
<dbReference type="Gene3D" id="1.10.8.50">
    <property type="match status" value="1"/>
</dbReference>
<dbReference type="SUPFAM" id="SSF57716">
    <property type="entry name" value="Glucocorticoid receptor-like (DNA-binding domain)"/>
    <property type="match status" value="1"/>
</dbReference>
<keyword evidence="11" id="KW-0511">Multifunctional enzyme</keyword>
<dbReference type="GO" id="GO:0008270">
    <property type="term" value="F:zinc ion binding"/>
    <property type="evidence" value="ECO:0007669"/>
    <property type="project" value="UniProtKB-KW"/>
</dbReference>
<evidence type="ECO:0000256" key="6">
    <source>
        <dbReference type="ARBA" id="ARBA00022801"/>
    </source>
</evidence>
<evidence type="ECO:0000256" key="12">
    <source>
        <dbReference type="ARBA" id="ARBA00023295"/>
    </source>
</evidence>
<dbReference type="SMART" id="SM01232">
    <property type="entry name" value="H2TH"/>
    <property type="match status" value="1"/>
</dbReference>
<evidence type="ECO:0000256" key="2">
    <source>
        <dbReference type="ARBA" id="ARBA00009409"/>
    </source>
</evidence>
<keyword evidence="8" id="KW-0238">DNA-binding</keyword>
<reference evidence="15 16" key="1">
    <citation type="submission" date="2023-03" db="EMBL/GenBank/DDBJ databases">
        <title>Complete genome sequences of several Auritidibacter ignavus strains isolated from ear infections.</title>
        <authorList>
            <person name="Baehr T."/>
            <person name="Baumhoegger A.M."/>
        </authorList>
    </citation>
    <scope>NUCLEOTIDE SEQUENCE [LARGE SCALE GENOMIC DNA]</scope>
    <source>
        <strain evidence="15 16">BABAE-6</strain>
    </source>
</reference>
<keyword evidence="9" id="KW-0234">DNA repair</keyword>
<keyword evidence="5 13" id="KW-0863">Zinc-finger</keyword>
<dbReference type="PANTHER" id="PTHR42697">
    <property type="entry name" value="ENDONUCLEASE 8"/>
    <property type="match status" value="1"/>
</dbReference>
<keyword evidence="10" id="KW-0456">Lyase</keyword>
<dbReference type="InterPro" id="IPR015886">
    <property type="entry name" value="H2TH_FPG"/>
</dbReference>
<dbReference type="Pfam" id="PF06831">
    <property type="entry name" value="H2TH"/>
    <property type="match status" value="1"/>
</dbReference>
<dbReference type="SUPFAM" id="SSF81624">
    <property type="entry name" value="N-terminal domain of MutM-like DNA repair proteins"/>
    <property type="match status" value="1"/>
</dbReference>
<evidence type="ECO:0000256" key="4">
    <source>
        <dbReference type="ARBA" id="ARBA00022763"/>
    </source>
</evidence>
<gene>
    <name evidence="15" type="ORF">QDX21_07370</name>
</gene>
<keyword evidence="4" id="KW-0227">DNA damage</keyword>
<keyword evidence="7" id="KW-0862">Zinc</keyword>
<name>A0AAJ6AJQ6_9MICC</name>
<dbReference type="AlphaFoldDB" id="A0AAJ6AJQ6"/>
<dbReference type="InterPro" id="IPR035937">
    <property type="entry name" value="FPG_N"/>
</dbReference>
<dbReference type="GO" id="GO:0016829">
    <property type="term" value="F:lyase activity"/>
    <property type="evidence" value="ECO:0007669"/>
    <property type="project" value="UniProtKB-KW"/>
</dbReference>
<evidence type="ECO:0000256" key="11">
    <source>
        <dbReference type="ARBA" id="ARBA00023268"/>
    </source>
</evidence>
<accession>A0AAJ6AJQ6</accession>
<comment type="cofactor">
    <cofactor evidence="1">
        <name>Zn(2+)</name>
        <dbReference type="ChEBI" id="CHEBI:29105"/>
    </cofactor>
</comment>
<dbReference type="InterPro" id="IPR000214">
    <property type="entry name" value="Znf_DNA_glyclase/AP_lyase"/>
</dbReference>